<feature type="compositionally biased region" description="Basic residues" evidence="1">
    <location>
        <begin position="1"/>
        <end position="10"/>
    </location>
</feature>
<organism evidence="2 3">
    <name type="scientific">Saccharopolyspora phatthalungensis</name>
    <dbReference type="NCBI Taxonomy" id="664693"/>
    <lineage>
        <taxon>Bacteria</taxon>
        <taxon>Bacillati</taxon>
        <taxon>Actinomycetota</taxon>
        <taxon>Actinomycetes</taxon>
        <taxon>Pseudonocardiales</taxon>
        <taxon>Pseudonocardiaceae</taxon>
        <taxon>Saccharopolyspora</taxon>
    </lineage>
</organism>
<evidence type="ECO:0000313" key="3">
    <source>
        <dbReference type="Proteomes" id="UP000584374"/>
    </source>
</evidence>
<comment type="caution">
    <text evidence="2">The sequence shown here is derived from an EMBL/GenBank/DDBJ whole genome shotgun (WGS) entry which is preliminary data.</text>
</comment>
<reference evidence="2 3" key="1">
    <citation type="submission" date="2020-08" db="EMBL/GenBank/DDBJ databases">
        <title>Sequencing the genomes of 1000 actinobacteria strains.</title>
        <authorList>
            <person name="Klenk H.-P."/>
        </authorList>
    </citation>
    <scope>NUCLEOTIDE SEQUENCE [LARGE SCALE GENOMIC DNA]</scope>
    <source>
        <strain evidence="2 3">DSM 45584</strain>
    </source>
</reference>
<dbReference type="Proteomes" id="UP000584374">
    <property type="component" value="Unassembled WGS sequence"/>
</dbReference>
<dbReference type="EMBL" id="JACHIW010000001">
    <property type="protein sequence ID" value="MBB5157378.1"/>
    <property type="molecule type" value="Genomic_DNA"/>
</dbReference>
<evidence type="ECO:0000313" key="2">
    <source>
        <dbReference type="EMBL" id="MBB5157378.1"/>
    </source>
</evidence>
<name>A0A840QF94_9PSEU</name>
<keyword evidence="3" id="KW-1185">Reference proteome</keyword>
<feature type="region of interest" description="Disordered" evidence="1">
    <location>
        <begin position="1"/>
        <end position="31"/>
    </location>
</feature>
<protein>
    <submittedName>
        <fullName evidence="2">Uncharacterized protein</fullName>
    </submittedName>
</protein>
<dbReference type="AlphaFoldDB" id="A0A840QF94"/>
<gene>
    <name evidence="2" type="ORF">BJ970_004912</name>
</gene>
<sequence length="286" mass="31982">MARRLGRARVSHTGSHHLAAIPTTAPPWSAPSREVARRALARTLPDTEPTTAAQVSNAALHIAAEWGRFLRRDDLRQVLAHWQRTAWLRTSPPAPRRWVTTELGHRTFRAIARATGTRLPRRPRIQDHDHDRLTAHLVGQLAATHPTVVGPLRIARRTSLGKGQSWIIPDALVGFTLESGPLLLALEVERHGRYDNLNRHINNYLLLAQHLPEFRLRLLVATNQTSLGRHQLITDRIVATRHHQPPLDIQAALTTTATALNHLAAWGIHPTTPAWDPFPPQPAQAK</sequence>
<proteinExistence type="predicted"/>
<accession>A0A840QF94</accession>
<evidence type="ECO:0000256" key="1">
    <source>
        <dbReference type="SAM" id="MobiDB-lite"/>
    </source>
</evidence>